<dbReference type="Gene3D" id="3.40.190.10">
    <property type="entry name" value="Periplasmic binding protein-like II"/>
    <property type="match status" value="2"/>
</dbReference>
<evidence type="ECO:0000256" key="1">
    <source>
        <dbReference type="ARBA" id="ARBA00022475"/>
    </source>
</evidence>
<dbReference type="InterPro" id="IPR006059">
    <property type="entry name" value="SBP"/>
</dbReference>
<evidence type="ECO:0000256" key="5">
    <source>
        <dbReference type="ARBA" id="ARBA00023288"/>
    </source>
</evidence>
<name>A0A9D1NZS9_9FIRM</name>
<dbReference type="AlphaFoldDB" id="A0A9D1NZS9"/>
<keyword evidence="3" id="KW-0472">Membrane</keyword>
<organism evidence="7 8">
    <name type="scientific">Candidatus Merdiplasma excrementigallinarum</name>
    <dbReference type="NCBI Taxonomy" id="2840864"/>
    <lineage>
        <taxon>Bacteria</taxon>
        <taxon>Bacillati</taxon>
        <taxon>Bacillota</taxon>
        <taxon>Clostridia</taxon>
        <taxon>Lachnospirales</taxon>
        <taxon>Lachnospiraceae</taxon>
        <taxon>Lachnospiraceae incertae sedis</taxon>
        <taxon>Candidatus Merdiplasma</taxon>
    </lineage>
</organism>
<keyword evidence="4" id="KW-0564">Palmitate</keyword>
<proteinExistence type="predicted"/>
<keyword evidence="2 6" id="KW-0732">Signal</keyword>
<dbReference type="EMBL" id="DVOS01000042">
    <property type="protein sequence ID" value="HIV23270.1"/>
    <property type="molecule type" value="Genomic_DNA"/>
</dbReference>
<evidence type="ECO:0000256" key="2">
    <source>
        <dbReference type="ARBA" id="ARBA00022729"/>
    </source>
</evidence>
<keyword evidence="1" id="KW-1003">Cell membrane</keyword>
<sequence length="539" mass="61325">MKKAWMAAALLFVLTAAGMGIGLAAQKNGQKDEKEWREIHLGMFLENPVSFSEGETMEDNRFLDWIRRDLGIRVTYDWIYSKDEFQRNIDLYIACDMLPDALLVEEKQYRQMLEYDLLQPVTEVYRDMASDQLKAYVDSMGEQGMEAVTEEGEMMAIPFPSLTASGINLMWIRQDWLDELGLEAPSTVEQIGAVARAFVENNMGGEDTIGILGPGLDGNMTGVGKCSMGFQPIFNAFGAYPQYWLLDEAGRPCYGSVQKQAGEALSVLTDWYEEGILDPQFFSREDTQEVLNQGKVGIFFGPWWSAEKLEQDIAQNGSEWKAYASPRNGEGEYVCTMPAPVNQYLVIHKSCRDPEAVVEILNYGIAHQEQWMLDGQMEGIEMKAYPLGWECDFADELEYTYRVLQEAMEGQETQVDFTGHKVLKRDLEALHTLNRPPLDEFGLEDWTPEKDGGFIRLYGIINGVGAIAKEEYLPVYSAFTGETKTMKHKWRELERLERETYAKIIMGQEPDRAFDTFVRSWMEKGGDEITKEVEGALKK</sequence>
<gene>
    <name evidence="7" type="ORF">IAC80_04955</name>
</gene>
<evidence type="ECO:0000256" key="4">
    <source>
        <dbReference type="ARBA" id="ARBA00023139"/>
    </source>
</evidence>
<dbReference type="SUPFAM" id="SSF53850">
    <property type="entry name" value="Periplasmic binding protein-like II"/>
    <property type="match status" value="1"/>
</dbReference>
<accession>A0A9D1NZS9</accession>
<dbReference type="Proteomes" id="UP000886889">
    <property type="component" value="Unassembled WGS sequence"/>
</dbReference>
<evidence type="ECO:0000313" key="7">
    <source>
        <dbReference type="EMBL" id="HIV23270.1"/>
    </source>
</evidence>
<feature type="chain" id="PRO_5038476134" evidence="6">
    <location>
        <begin position="25"/>
        <end position="539"/>
    </location>
</feature>
<reference evidence="7" key="2">
    <citation type="journal article" date="2021" name="PeerJ">
        <title>Extensive microbial diversity within the chicken gut microbiome revealed by metagenomics and culture.</title>
        <authorList>
            <person name="Gilroy R."/>
            <person name="Ravi A."/>
            <person name="Getino M."/>
            <person name="Pursley I."/>
            <person name="Horton D.L."/>
            <person name="Alikhan N.F."/>
            <person name="Baker D."/>
            <person name="Gharbi K."/>
            <person name="Hall N."/>
            <person name="Watson M."/>
            <person name="Adriaenssens E.M."/>
            <person name="Foster-Nyarko E."/>
            <person name="Jarju S."/>
            <person name="Secka A."/>
            <person name="Antonio M."/>
            <person name="Oren A."/>
            <person name="Chaudhuri R.R."/>
            <person name="La Ragione R."/>
            <person name="Hildebrand F."/>
            <person name="Pallen M.J."/>
        </authorList>
    </citation>
    <scope>NUCLEOTIDE SEQUENCE</scope>
    <source>
        <strain evidence="7">ChiBcec6-7307</strain>
    </source>
</reference>
<dbReference type="PANTHER" id="PTHR43649:SF33">
    <property type="entry name" value="POLYGALACTURONAN_RHAMNOGALACTURONAN-BINDING PROTEIN YTCQ"/>
    <property type="match status" value="1"/>
</dbReference>
<comment type="caution">
    <text evidence="7">The sequence shown here is derived from an EMBL/GenBank/DDBJ whole genome shotgun (WGS) entry which is preliminary data.</text>
</comment>
<dbReference type="InterPro" id="IPR050490">
    <property type="entry name" value="Bact_solute-bd_prot1"/>
</dbReference>
<evidence type="ECO:0000313" key="8">
    <source>
        <dbReference type="Proteomes" id="UP000886889"/>
    </source>
</evidence>
<protein>
    <submittedName>
        <fullName evidence="7">Extracellular solute-binding protein</fullName>
    </submittedName>
</protein>
<dbReference type="Pfam" id="PF01547">
    <property type="entry name" value="SBP_bac_1"/>
    <property type="match status" value="1"/>
</dbReference>
<reference evidence="7" key="1">
    <citation type="submission" date="2020-10" db="EMBL/GenBank/DDBJ databases">
        <authorList>
            <person name="Gilroy R."/>
        </authorList>
    </citation>
    <scope>NUCLEOTIDE SEQUENCE</scope>
    <source>
        <strain evidence="7">ChiBcec6-7307</strain>
    </source>
</reference>
<evidence type="ECO:0000256" key="6">
    <source>
        <dbReference type="SAM" id="SignalP"/>
    </source>
</evidence>
<evidence type="ECO:0000256" key="3">
    <source>
        <dbReference type="ARBA" id="ARBA00023136"/>
    </source>
</evidence>
<keyword evidence="5" id="KW-0449">Lipoprotein</keyword>
<dbReference type="PANTHER" id="PTHR43649">
    <property type="entry name" value="ARABINOSE-BINDING PROTEIN-RELATED"/>
    <property type="match status" value="1"/>
</dbReference>
<feature type="signal peptide" evidence="6">
    <location>
        <begin position="1"/>
        <end position="24"/>
    </location>
</feature>